<evidence type="ECO:0000256" key="1">
    <source>
        <dbReference type="ARBA" id="ARBA00010996"/>
    </source>
</evidence>
<organism evidence="4 5">
    <name type="scientific">Sphaerotilus montanus</name>
    <dbReference type="NCBI Taxonomy" id="522889"/>
    <lineage>
        <taxon>Bacteria</taxon>
        <taxon>Pseudomonadati</taxon>
        <taxon>Pseudomonadota</taxon>
        <taxon>Betaproteobacteria</taxon>
        <taxon>Burkholderiales</taxon>
        <taxon>Sphaerotilaceae</taxon>
        <taxon>Sphaerotilus</taxon>
    </lineage>
</organism>
<dbReference type="InterPro" id="IPR036249">
    <property type="entry name" value="Thioredoxin-like_sf"/>
</dbReference>
<comment type="similarity">
    <text evidence="1">Belongs to the SCO1/2 family.</text>
</comment>
<protein>
    <submittedName>
        <fullName evidence="4">Protein SCO1/2</fullName>
    </submittedName>
</protein>
<evidence type="ECO:0000256" key="3">
    <source>
        <dbReference type="PIRSR" id="PIRSR603782-2"/>
    </source>
</evidence>
<keyword evidence="2" id="KW-0479">Metal-binding</keyword>
<dbReference type="InterPro" id="IPR003782">
    <property type="entry name" value="SCO1/SenC"/>
</dbReference>
<dbReference type="GO" id="GO:0046872">
    <property type="term" value="F:metal ion binding"/>
    <property type="evidence" value="ECO:0007669"/>
    <property type="project" value="UniProtKB-KW"/>
</dbReference>
<dbReference type="InterPro" id="IPR006311">
    <property type="entry name" value="TAT_signal"/>
</dbReference>
<keyword evidence="5" id="KW-1185">Reference proteome</keyword>
<gene>
    <name evidence="4" type="ORF">BDD16_003034</name>
</gene>
<dbReference type="PROSITE" id="PS51318">
    <property type="entry name" value="TAT"/>
    <property type="match status" value="1"/>
</dbReference>
<name>A0A7Y9U6I0_9BURK</name>
<keyword evidence="2" id="KW-0186">Copper</keyword>
<feature type="binding site" evidence="2">
    <location>
        <position position="71"/>
    </location>
    <ligand>
        <name>Cu cation</name>
        <dbReference type="ChEBI" id="CHEBI:23378"/>
    </ligand>
</feature>
<accession>A0A7Y9U6I0</accession>
<dbReference type="RefSeq" id="WP_179634741.1">
    <property type="nucleotide sequence ID" value="NZ_JACCFH010000001.1"/>
</dbReference>
<dbReference type="EMBL" id="JACCFH010000001">
    <property type="protein sequence ID" value="NYG34048.1"/>
    <property type="molecule type" value="Genomic_DNA"/>
</dbReference>
<reference evidence="4 5" key="1">
    <citation type="submission" date="2020-07" db="EMBL/GenBank/DDBJ databases">
        <title>Genomic Encyclopedia of Archaeal and Bacterial Type Strains, Phase II (KMG-II): from individual species to whole genera.</title>
        <authorList>
            <person name="Goeker M."/>
        </authorList>
    </citation>
    <scope>NUCLEOTIDE SEQUENCE [LARGE SCALE GENOMIC DNA]</scope>
    <source>
        <strain evidence="4 5">DSM 21226</strain>
    </source>
</reference>
<proteinExistence type="inferred from homology"/>
<keyword evidence="3" id="KW-1015">Disulfide bond</keyword>
<dbReference type="CDD" id="cd02968">
    <property type="entry name" value="SCO"/>
    <property type="match status" value="1"/>
</dbReference>
<feature type="disulfide bond" description="Redox-active" evidence="3">
    <location>
        <begin position="71"/>
        <end position="75"/>
    </location>
</feature>
<dbReference type="Proteomes" id="UP000518288">
    <property type="component" value="Unassembled WGS sequence"/>
</dbReference>
<feature type="binding site" evidence="2">
    <location>
        <position position="75"/>
    </location>
    <ligand>
        <name>Cu cation</name>
        <dbReference type="ChEBI" id="CHEBI:23378"/>
    </ligand>
</feature>
<dbReference type="Gene3D" id="3.40.30.10">
    <property type="entry name" value="Glutaredoxin"/>
    <property type="match status" value="1"/>
</dbReference>
<sequence length="192" mass="20071">MNRARRTFLGAAGAALCWPAPGLRAHGLLGPVLPALALPAVEVTLHDGRRLPLAAVLRGRPTALQLMFTGCSAICPVQGAVFAELQAALRRDGAGRGPAVQLLSISIDALGDDARALAAWRARFGAGPDWRAAVPDVAGVDRLLDTLRGRTAGADRHSTQVFLLDTAGRLVFRCAELASADAVAQALRQSRT</sequence>
<dbReference type="AlphaFoldDB" id="A0A7Y9U6I0"/>
<evidence type="ECO:0000313" key="5">
    <source>
        <dbReference type="Proteomes" id="UP000518288"/>
    </source>
</evidence>
<comment type="caution">
    <text evidence="4">The sequence shown here is derived from an EMBL/GenBank/DDBJ whole genome shotgun (WGS) entry which is preliminary data.</text>
</comment>
<dbReference type="Pfam" id="PF02630">
    <property type="entry name" value="SCO1-SenC"/>
    <property type="match status" value="1"/>
</dbReference>
<evidence type="ECO:0000313" key="4">
    <source>
        <dbReference type="EMBL" id="NYG34048.1"/>
    </source>
</evidence>
<evidence type="ECO:0000256" key="2">
    <source>
        <dbReference type="PIRSR" id="PIRSR603782-1"/>
    </source>
</evidence>
<dbReference type="SUPFAM" id="SSF52833">
    <property type="entry name" value="Thioredoxin-like"/>
    <property type="match status" value="1"/>
</dbReference>